<reference evidence="6 7" key="1">
    <citation type="submission" date="2024-08" db="EMBL/GenBank/DDBJ databases">
        <authorList>
            <person name="Lu H."/>
        </authorList>
    </citation>
    <scope>NUCLEOTIDE SEQUENCE [LARGE SCALE GENOMIC DNA]</scope>
    <source>
        <strain evidence="6 7">DXS20W</strain>
    </source>
</reference>
<dbReference type="Proteomes" id="UP001606302">
    <property type="component" value="Unassembled WGS sequence"/>
</dbReference>
<accession>A0ABW7GN13</accession>
<sequence>MKITGQCHCGAIRFTALADPGKVFACHCADCQIISGGPFRAVLPVPVEQVELTGSPRHYVKVAASGNRRAQAFCSDCGTQLFATEADTPRTLNIRLGCVNERADLPPRLQVWHDSAMPWLGELAGVAAHGRGRDSPQVNAA</sequence>
<name>A0ABW7GN13_9BURK</name>
<evidence type="ECO:0000313" key="7">
    <source>
        <dbReference type="Proteomes" id="UP001606302"/>
    </source>
</evidence>
<evidence type="ECO:0000256" key="4">
    <source>
        <dbReference type="ARBA" id="ARBA00023239"/>
    </source>
</evidence>
<evidence type="ECO:0000313" key="6">
    <source>
        <dbReference type="EMBL" id="MFG6463338.1"/>
    </source>
</evidence>
<dbReference type="InterPro" id="IPR006913">
    <property type="entry name" value="CENP-V/GFA"/>
</dbReference>
<evidence type="ECO:0000256" key="1">
    <source>
        <dbReference type="ARBA" id="ARBA00005495"/>
    </source>
</evidence>
<dbReference type="EMBL" id="JBIGHX010000006">
    <property type="protein sequence ID" value="MFG6463338.1"/>
    <property type="molecule type" value="Genomic_DNA"/>
</dbReference>
<dbReference type="InterPro" id="IPR011057">
    <property type="entry name" value="Mss4-like_sf"/>
</dbReference>
<proteinExistence type="inferred from homology"/>
<gene>
    <name evidence="6" type="ORF">ACG04Q_17325</name>
</gene>
<evidence type="ECO:0000256" key="3">
    <source>
        <dbReference type="ARBA" id="ARBA00022833"/>
    </source>
</evidence>
<keyword evidence="2" id="KW-0479">Metal-binding</keyword>
<protein>
    <submittedName>
        <fullName evidence="6">GFA family protein</fullName>
    </submittedName>
</protein>
<dbReference type="PROSITE" id="PS51891">
    <property type="entry name" value="CENP_V_GFA"/>
    <property type="match status" value="1"/>
</dbReference>
<keyword evidence="7" id="KW-1185">Reference proteome</keyword>
<keyword evidence="4" id="KW-0456">Lyase</keyword>
<feature type="domain" description="CENP-V/GFA" evidence="5">
    <location>
        <begin position="3"/>
        <end position="113"/>
    </location>
</feature>
<evidence type="ECO:0000259" key="5">
    <source>
        <dbReference type="PROSITE" id="PS51891"/>
    </source>
</evidence>
<keyword evidence="3" id="KW-0862">Zinc</keyword>
<dbReference type="Pfam" id="PF04828">
    <property type="entry name" value="GFA"/>
    <property type="match status" value="1"/>
</dbReference>
<dbReference type="SUPFAM" id="SSF51316">
    <property type="entry name" value="Mss4-like"/>
    <property type="match status" value="1"/>
</dbReference>
<evidence type="ECO:0000256" key="2">
    <source>
        <dbReference type="ARBA" id="ARBA00022723"/>
    </source>
</evidence>
<dbReference type="PANTHER" id="PTHR33337">
    <property type="entry name" value="GFA DOMAIN-CONTAINING PROTEIN"/>
    <property type="match status" value="1"/>
</dbReference>
<dbReference type="PANTHER" id="PTHR33337:SF40">
    <property type="entry name" value="CENP-V_GFA DOMAIN-CONTAINING PROTEIN-RELATED"/>
    <property type="match status" value="1"/>
</dbReference>
<comment type="caution">
    <text evidence="6">The sequence shown here is derived from an EMBL/GenBank/DDBJ whole genome shotgun (WGS) entry which is preliminary data.</text>
</comment>
<dbReference type="Gene3D" id="3.90.1590.10">
    <property type="entry name" value="glutathione-dependent formaldehyde- activating enzyme (gfa)"/>
    <property type="match status" value="1"/>
</dbReference>
<organism evidence="6 7">
    <name type="scientific">Pelomonas lactea</name>
    <dbReference type="NCBI Taxonomy" id="3299030"/>
    <lineage>
        <taxon>Bacteria</taxon>
        <taxon>Pseudomonadati</taxon>
        <taxon>Pseudomonadota</taxon>
        <taxon>Betaproteobacteria</taxon>
        <taxon>Burkholderiales</taxon>
        <taxon>Sphaerotilaceae</taxon>
        <taxon>Roseateles</taxon>
    </lineage>
</organism>
<comment type="similarity">
    <text evidence="1">Belongs to the Gfa family.</text>
</comment>
<dbReference type="RefSeq" id="WP_394512328.1">
    <property type="nucleotide sequence ID" value="NZ_JBIGHX010000006.1"/>
</dbReference>